<accession>A0A9P9YW11</accession>
<dbReference type="EMBL" id="JAMKOV010000001">
    <property type="protein sequence ID" value="KAI8044116.1"/>
    <property type="molecule type" value="Genomic_DNA"/>
</dbReference>
<gene>
    <name evidence="1" type="ORF">M5D96_000267</name>
</gene>
<dbReference type="AlphaFoldDB" id="A0A9P9YW11"/>
<evidence type="ECO:0000313" key="1">
    <source>
        <dbReference type="EMBL" id="KAI8044116.1"/>
    </source>
</evidence>
<sequence length="34" mass="3785">MTGLQWRPPQFPKKARIPVYVGVISCPRSSSNAL</sequence>
<evidence type="ECO:0000313" key="2">
    <source>
        <dbReference type="Proteomes" id="UP001059596"/>
    </source>
</evidence>
<comment type="caution">
    <text evidence="1">The sequence shown here is derived from an EMBL/GenBank/DDBJ whole genome shotgun (WGS) entry which is preliminary data.</text>
</comment>
<proteinExistence type="predicted"/>
<protein>
    <submittedName>
        <fullName evidence="1">Uncharacterized protein</fullName>
    </submittedName>
</protein>
<dbReference type="Proteomes" id="UP001059596">
    <property type="component" value="Chromosome 3R"/>
</dbReference>
<name>A0A9P9YW11_9MUSC</name>
<reference evidence="1" key="1">
    <citation type="journal article" date="2023" name="Genome Biol. Evol.">
        <title>Long-read-based Genome Assembly of Drosophila gunungcola Reveals Fewer Chemosensory Genes in Flower-breeding Species.</title>
        <authorList>
            <person name="Negi A."/>
            <person name="Liao B.Y."/>
            <person name="Yeh S.D."/>
        </authorList>
    </citation>
    <scope>NUCLEOTIDE SEQUENCE</scope>
    <source>
        <strain evidence="1">Sukarami</strain>
    </source>
</reference>
<organism evidence="1 2">
    <name type="scientific">Drosophila gunungcola</name>
    <name type="common">fruit fly</name>
    <dbReference type="NCBI Taxonomy" id="103775"/>
    <lineage>
        <taxon>Eukaryota</taxon>
        <taxon>Metazoa</taxon>
        <taxon>Ecdysozoa</taxon>
        <taxon>Arthropoda</taxon>
        <taxon>Hexapoda</taxon>
        <taxon>Insecta</taxon>
        <taxon>Pterygota</taxon>
        <taxon>Neoptera</taxon>
        <taxon>Endopterygota</taxon>
        <taxon>Diptera</taxon>
        <taxon>Brachycera</taxon>
        <taxon>Muscomorpha</taxon>
        <taxon>Ephydroidea</taxon>
        <taxon>Drosophilidae</taxon>
        <taxon>Drosophila</taxon>
        <taxon>Sophophora</taxon>
    </lineage>
</organism>
<keyword evidence="2" id="KW-1185">Reference proteome</keyword>